<dbReference type="PANTHER" id="PTHR13964:SF26">
    <property type="entry name" value="AT-RICH INTERACTIVE DOMAIN-CONTAINING PROTEIN 4A"/>
    <property type="match status" value="1"/>
</dbReference>
<organism evidence="5 6">
    <name type="scientific">Cyprinodon variegatus</name>
    <name type="common">Sheepshead minnow</name>
    <dbReference type="NCBI Taxonomy" id="28743"/>
    <lineage>
        <taxon>Eukaryota</taxon>
        <taxon>Metazoa</taxon>
        <taxon>Chordata</taxon>
        <taxon>Craniata</taxon>
        <taxon>Vertebrata</taxon>
        <taxon>Euteleostomi</taxon>
        <taxon>Actinopterygii</taxon>
        <taxon>Neopterygii</taxon>
        <taxon>Teleostei</taxon>
        <taxon>Neoteleostei</taxon>
        <taxon>Acanthomorphata</taxon>
        <taxon>Ovalentaria</taxon>
        <taxon>Atherinomorphae</taxon>
        <taxon>Cyprinodontiformes</taxon>
        <taxon>Cyprinodontidae</taxon>
        <taxon>Cyprinodon</taxon>
    </lineage>
</organism>
<dbReference type="GO" id="GO:0006325">
    <property type="term" value="P:chromatin organization"/>
    <property type="evidence" value="ECO:0007669"/>
    <property type="project" value="UniProtKB-KW"/>
</dbReference>
<dbReference type="Ensembl" id="ENSCVAT00000005131.1">
    <property type="protein sequence ID" value="ENSCVAP00000024072.1"/>
    <property type="gene ID" value="ENSCVAG00000000213.1"/>
</dbReference>
<dbReference type="InterPro" id="IPR012603">
    <property type="entry name" value="ARID4A/B_PWWP"/>
</dbReference>
<dbReference type="OMA" id="PERTEWY"/>
<sequence>MVKVKVTLKGESTSQVVQDDQVKGPLRVGSTVEVKTNEGLSSEAVISKLTDASLYTVVFDDGDEKTLRRTSLCLKGERHFAESETLDQLPLTNPEHFGTPVIGKKSNRGGRRSSQAVADEENDTSSSEEEEDDKKRLNDELRGQICSIENVEDSDQWFMALVLSPSCNEELVVKKDQCLVRSFCDGKFYTVGRRHAHVVNTMSISKSDFSKRKGIKEAQMFLRSREVPDVWKMDMSQILDSSSEDDKDDKDSEAEEEEEDAEDEKRKRHIKEEPEEEADPEEKENFLQHLYKFMEDRGKIERKLSFLPQSIHLKVFDAQLLTGRQSC</sequence>
<dbReference type="AlphaFoldDB" id="A0A3Q2DWH2"/>
<dbReference type="GO" id="GO:0005634">
    <property type="term" value="C:nucleus"/>
    <property type="evidence" value="ECO:0007669"/>
    <property type="project" value="TreeGrafter"/>
</dbReference>
<feature type="compositionally biased region" description="Acidic residues" evidence="3">
    <location>
        <begin position="273"/>
        <end position="282"/>
    </location>
</feature>
<reference evidence="5" key="2">
    <citation type="submission" date="2025-09" db="UniProtKB">
        <authorList>
            <consortium name="Ensembl"/>
        </authorList>
    </citation>
    <scope>IDENTIFICATION</scope>
</reference>
<dbReference type="SUPFAM" id="SSF63748">
    <property type="entry name" value="Tudor/PWWP/MBT"/>
    <property type="match status" value="1"/>
</dbReference>
<dbReference type="STRING" id="28743.ENSCVAP00000024072"/>
<keyword evidence="1" id="KW-0156">Chromatin regulator</keyword>
<feature type="region of interest" description="Disordered" evidence="3">
    <location>
        <begin position="237"/>
        <end position="285"/>
    </location>
</feature>
<dbReference type="Gene3D" id="2.30.30.140">
    <property type="match status" value="2"/>
</dbReference>
<dbReference type="InterPro" id="IPR002999">
    <property type="entry name" value="Tudor"/>
</dbReference>
<evidence type="ECO:0000256" key="1">
    <source>
        <dbReference type="ARBA" id="ARBA00022853"/>
    </source>
</evidence>
<feature type="compositionally biased region" description="Acidic residues" evidence="3">
    <location>
        <begin position="242"/>
        <end position="262"/>
    </location>
</feature>
<evidence type="ECO:0000313" key="6">
    <source>
        <dbReference type="Proteomes" id="UP000265020"/>
    </source>
</evidence>
<accession>A0A3Q2DWH2</accession>
<feature type="region of interest" description="Disordered" evidence="3">
    <location>
        <begin position="89"/>
        <end position="136"/>
    </location>
</feature>
<proteinExistence type="predicted"/>
<protein>
    <recommendedName>
        <fullName evidence="4">Tudor domain-containing protein</fullName>
    </recommendedName>
</protein>
<feature type="compositionally biased region" description="Acidic residues" evidence="3">
    <location>
        <begin position="118"/>
        <end position="132"/>
    </location>
</feature>
<dbReference type="GO" id="GO:0006357">
    <property type="term" value="P:regulation of transcription by RNA polymerase II"/>
    <property type="evidence" value="ECO:0007669"/>
    <property type="project" value="TreeGrafter"/>
</dbReference>
<evidence type="ECO:0000256" key="3">
    <source>
        <dbReference type="SAM" id="MobiDB-lite"/>
    </source>
</evidence>
<feature type="domain" description="Tudor" evidence="4">
    <location>
        <begin position="24"/>
        <end position="80"/>
    </location>
</feature>
<dbReference type="Proteomes" id="UP000265020">
    <property type="component" value="Unassembled WGS sequence"/>
</dbReference>
<evidence type="ECO:0000313" key="5">
    <source>
        <dbReference type="Ensembl" id="ENSCVAP00000024072.1"/>
    </source>
</evidence>
<dbReference type="SMART" id="SM00333">
    <property type="entry name" value="TUDOR"/>
    <property type="match status" value="1"/>
</dbReference>
<keyword evidence="2" id="KW-0238">DNA-binding</keyword>
<reference evidence="5" key="1">
    <citation type="submission" date="2025-08" db="UniProtKB">
        <authorList>
            <consortium name="Ensembl"/>
        </authorList>
    </citation>
    <scope>IDENTIFICATION</scope>
</reference>
<dbReference type="GeneTree" id="ENSGT00940000156159"/>
<keyword evidence="6" id="KW-1185">Reference proteome</keyword>
<evidence type="ECO:0000256" key="2">
    <source>
        <dbReference type="ARBA" id="ARBA00023125"/>
    </source>
</evidence>
<dbReference type="InterPro" id="IPR051232">
    <property type="entry name" value="ARID/SWI1_ChromRemod"/>
</dbReference>
<evidence type="ECO:0000259" key="4">
    <source>
        <dbReference type="SMART" id="SM00333"/>
    </source>
</evidence>
<name>A0A3Q2DWH2_CYPVA</name>
<dbReference type="Pfam" id="PF08169">
    <property type="entry name" value="RBB1NT"/>
    <property type="match status" value="1"/>
</dbReference>
<dbReference type="PANTHER" id="PTHR13964">
    <property type="entry name" value="RBP-RELATED"/>
    <property type="match status" value="1"/>
</dbReference>
<dbReference type="GO" id="GO:0000976">
    <property type="term" value="F:transcription cis-regulatory region binding"/>
    <property type="evidence" value="ECO:0007669"/>
    <property type="project" value="TreeGrafter"/>
</dbReference>